<dbReference type="InterPro" id="IPR005119">
    <property type="entry name" value="LysR_subst-bd"/>
</dbReference>
<reference evidence="7" key="1">
    <citation type="journal article" date="2019" name="Int. J. Syst. Evol. Microbiol.">
        <title>The Global Catalogue of Microorganisms (GCM) 10K type strain sequencing project: providing services to taxonomists for standard genome sequencing and annotation.</title>
        <authorList>
            <consortium name="The Broad Institute Genomics Platform"/>
            <consortium name="The Broad Institute Genome Sequencing Center for Infectious Disease"/>
            <person name="Wu L."/>
            <person name="Ma J."/>
        </authorList>
    </citation>
    <scope>NUCLEOTIDE SEQUENCE [LARGE SCALE GENOMIC DNA]</scope>
    <source>
        <strain evidence="7">KACC 12633</strain>
    </source>
</reference>
<dbReference type="PANTHER" id="PTHR30346">
    <property type="entry name" value="TRANSCRIPTIONAL DUAL REGULATOR HCAR-RELATED"/>
    <property type="match status" value="1"/>
</dbReference>
<dbReference type="PANTHER" id="PTHR30346:SF0">
    <property type="entry name" value="HCA OPERON TRANSCRIPTIONAL ACTIVATOR HCAR"/>
    <property type="match status" value="1"/>
</dbReference>
<sequence length="314" mass="34715">MNLRSIRYFVAVAEGLSYSRAAEQLNISQSAISRQIQILEDELGIKLFDRFGRGVQLTATGEELLAESKAIVNKVSALHEHARELAGGIRGVLRIGTTPQTLESFVAKVLNQYRQKYPNIAVTLIEDGSANLISKIEAGDVDLAFVALPRNSHFAKRELFPFGALAVLPPGHALATRRTIEIDELANQPLLLLRHSFMTRKLFDGACALSYITPKILVESSSPHGLVSLANEGHGIAIIPSTMRLRPNQHTAALHYEGRQLGLWISAIWDNRRNVRSLTTDFVNLAHDFARISYPGQNFHFKEMFDSASSSMAS</sequence>
<dbReference type="EMBL" id="JBHSML010000011">
    <property type="protein sequence ID" value="MFC5517616.1"/>
    <property type="molecule type" value="Genomic_DNA"/>
</dbReference>
<comment type="similarity">
    <text evidence="1">Belongs to the LysR transcriptional regulatory family.</text>
</comment>
<evidence type="ECO:0000313" key="6">
    <source>
        <dbReference type="EMBL" id="MFC5517616.1"/>
    </source>
</evidence>
<feature type="domain" description="HTH lysR-type" evidence="5">
    <location>
        <begin position="1"/>
        <end position="58"/>
    </location>
</feature>
<gene>
    <name evidence="6" type="ORF">ACFPP9_17690</name>
</gene>
<dbReference type="Proteomes" id="UP001596150">
    <property type="component" value="Unassembled WGS sequence"/>
</dbReference>
<dbReference type="RefSeq" id="WP_266345688.1">
    <property type="nucleotide sequence ID" value="NZ_JAPKNH010000010.1"/>
</dbReference>
<evidence type="ECO:0000256" key="2">
    <source>
        <dbReference type="ARBA" id="ARBA00023015"/>
    </source>
</evidence>
<protein>
    <submittedName>
        <fullName evidence="6">LysR family transcriptional regulator</fullName>
    </submittedName>
</protein>
<dbReference type="CDD" id="cd05466">
    <property type="entry name" value="PBP2_LTTR_substrate"/>
    <property type="match status" value="1"/>
</dbReference>
<organism evidence="6 7">
    <name type="scientific">Kaistia terrae</name>
    <dbReference type="NCBI Taxonomy" id="537017"/>
    <lineage>
        <taxon>Bacteria</taxon>
        <taxon>Pseudomonadati</taxon>
        <taxon>Pseudomonadota</taxon>
        <taxon>Alphaproteobacteria</taxon>
        <taxon>Hyphomicrobiales</taxon>
        <taxon>Kaistiaceae</taxon>
        <taxon>Kaistia</taxon>
    </lineage>
</organism>
<keyword evidence="7" id="KW-1185">Reference proteome</keyword>
<dbReference type="Pfam" id="PF03466">
    <property type="entry name" value="LysR_substrate"/>
    <property type="match status" value="1"/>
</dbReference>
<accession>A0ABW0PZ96</accession>
<evidence type="ECO:0000259" key="5">
    <source>
        <dbReference type="PROSITE" id="PS50931"/>
    </source>
</evidence>
<dbReference type="PROSITE" id="PS50931">
    <property type="entry name" value="HTH_LYSR"/>
    <property type="match status" value="1"/>
</dbReference>
<keyword evidence="4" id="KW-0804">Transcription</keyword>
<evidence type="ECO:0000256" key="3">
    <source>
        <dbReference type="ARBA" id="ARBA00023125"/>
    </source>
</evidence>
<dbReference type="InterPro" id="IPR036390">
    <property type="entry name" value="WH_DNA-bd_sf"/>
</dbReference>
<dbReference type="InterPro" id="IPR036388">
    <property type="entry name" value="WH-like_DNA-bd_sf"/>
</dbReference>
<dbReference type="InterPro" id="IPR000847">
    <property type="entry name" value="LysR_HTH_N"/>
</dbReference>
<evidence type="ECO:0000313" key="7">
    <source>
        <dbReference type="Proteomes" id="UP001596150"/>
    </source>
</evidence>
<proteinExistence type="inferred from homology"/>
<dbReference type="PRINTS" id="PR00039">
    <property type="entry name" value="HTHLYSR"/>
</dbReference>
<dbReference type="SUPFAM" id="SSF53850">
    <property type="entry name" value="Periplasmic binding protein-like II"/>
    <property type="match status" value="1"/>
</dbReference>
<evidence type="ECO:0000256" key="4">
    <source>
        <dbReference type="ARBA" id="ARBA00023163"/>
    </source>
</evidence>
<comment type="caution">
    <text evidence="6">The sequence shown here is derived from an EMBL/GenBank/DDBJ whole genome shotgun (WGS) entry which is preliminary data.</text>
</comment>
<dbReference type="SUPFAM" id="SSF46785">
    <property type="entry name" value="Winged helix' DNA-binding domain"/>
    <property type="match status" value="1"/>
</dbReference>
<dbReference type="Gene3D" id="3.40.190.290">
    <property type="match status" value="1"/>
</dbReference>
<dbReference type="Pfam" id="PF00126">
    <property type="entry name" value="HTH_1"/>
    <property type="match status" value="1"/>
</dbReference>
<keyword evidence="2" id="KW-0805">Transcription regulation</keyword>
<name>A0ABW0PZ96_9HYPH</name>
<evidence type="ECO:0000256" key="1">
    <source>
        <dbReference type="ARBA" id="ARBA00009437"/>
    </source>
</evidence>
<keyword evidence="3" id="KW-0238">DNA-binding</keyword>
<dbReference type="Gene3D" id="1.10.10.10">
    <property type="entry name" value="Winged helix-like DNA-binding domain superfamily/Winged helix DNA-binding domain"/>
    <property type="match status" value="1"/>
</dbReference>